<evidence type="ECO:0000313" key="2">
    <source>
        <dbReference type="EnsemblPlants" id="TuG1812G0300002457.01.T01.cds269127"/>
    </source>
</evidence>
<reference evidence="3" key="1">
    <citation type="journal article" date="2013" name="Nature">
        <title>Draft genome of the wheat A-genome progenitor Triticum urartu.</title>
        <authorList>
            <person name="Ling H.Q."/>
            <person name="Zhao S."/>
            <person name="Liu D."/>
            <person name="Wang J."/>
            <person name="Sun H."/>
            <person name="Zhang C."/>
            <person name="Fan H."/>
            <person name="Li D."/>
            <person name="Dong L."/>
            <person name="Tao Y."/>
            <person name="Gao C."/>
            <person name="Wu H."/>
            <person name="Li Y."/>
            <person name="Cui Y."/>
            <person name="Guo X."/>
            <person name="Zheng S."/>
            <person name="Wang B."/>
            <person name="Yu K."/>
            <person name="Liang Q."/>
            <person name="Yang W."/>
            <person name="Lou X."/>
            <person name="Chen J."/>
            <person name="Feng M."/>
            <person name="Jian J."/>
            <person name="Zhang X."/>
            <person name="Luo G."/>
            <person name="Jiang Y."/>
            <person name="Liu J."/>
            <person name="Wang Z."/>
            <person name="Sha Y."/>
            <person name="Zhang B."/>
            <person name="Wu H."/>
            <person name="Tang D."/>
            <person name="Shen Q."/>
            <person name="Xue P."/>
            <person name="Zou S."/>
            <person name="Wang X."/>
            <person name="Liu X."/>
            <person name="Wang F."/>
            <person name="Yang Y."/>
            <person name="An X."/>
            <person name="Dong Z."/>
            <person name="Zhang K."/>
            <person name="Zhang X."/>
            <person name="Luo M.C."/>
            <person name="Dvorak J."/>
            <person name="Tong Y."/>
            <person name="Wang J."/>
            <person name="Yang H."/>
            <person name="Li Z."/>
            <person name="Wang D."/>
            <person name="Zhang A."/>
            <person name="Wang J."/>
        </authorList>
    </citation>
    <scope>NUCLEOTIDE SEQUENCE</scope>
    <source>
        <strain evidence="3">cv. G1812</strain>
    </source>
</reference>
<dbReference type="EnsemblPlants" id="TuG1812G0300002457.01.T01">
    <property type="protein sequence ID" value="TuG1812G0300002457.01.T01.cds269127"/>
    <property type="gene ID" value="TuG1812G0300002457.01"/>
</dbReference>
<dbReference type="Proteomes" id="UP000015106">
    <property type="component" value="Chromosome 3"/>
</dbReference>
<feature type="region of interest" description="Disordered" evidence="1">
    <location>
        <begin position="1"/>
        <end position="26"/>
    </location>
</feature>
<keyword evidence="3" id="KW-1185">Reference proteome</keyword>
<name>A0A8R7TVL1_TRIUA</name>
<reference evidence="2" key="3">
    <citation type="submission" date="2022-06" db="UniProtKB">
        <authorList>
            <consortium name="EnsemblPlants"/>
        </authorList>
    </citation>
    <scope>IDENTIFICATION</scope>
</reference>
<protein>
    <submittedName>
        <fullName evidence="2">Uncharacterized protein</fullName>
    </submittedName>
</protein>
<evidence type="ECO:0000256" key="1">
    <source>
        <dbReference type="SAM" id="MobiDB-lite"/>
    </source>
</evidence>
<dbReference type="Gramene" id="TuG1812G0300002457.01.T01">
    <property type="protein sequence ID" value="TuG1812G0300002457.01.T01.cds269127"/>
    <property type="gene ID" value="TuG1812G0300002457.01"/>
</dbReference>
<sequence>MQHLGSQKQNSNLEADGNSGRARGGGCRRLRQRHIVIIIFEEGPNDHELPVLLRHGHGRAFLDLQLLPVRVDLLQLQPGAEAFDEVVRLGVYVGARAVRRCRRRSNRRNLLLPLQHRRWRRRWRHWGRRRRKRVGVVHDTAPGIQWRLLRIPLRAYLLLRVRARARRPCPHWSWRWLRRSGARRRLWWFP</sequence>
<dbReference type="AlphaFoldDB" id="A0A8R7TVL1"/>
<accession>A0A8R7TVL1</accession>
<feature type="compositionally biased region" description="Polar residues" evidence="1">
    <location>
        <begin position="1"/>
        <end position="13"/>
    </location>
</feature>
<evidence type="ECO:0000313" key="3">
    <source>
        <dbReference type="Proteomes" id="UP000015106"/>
    </source>
</evidence>
<organism evidence="2 3">
    <name type="scientific">Triticum urartu</name>
    <name type="common">Red wild einkorn</name>
    <name type="synonym">Crithodium urartu</name>
    <dbReference type="NCBI Taxonomy" id="4572"/>
    <lineage>
        <taxon>Eukaryota</taxon>
        <taxon>Viridiplantae</taxon>
        <taxon>Streptophyta</taxon>
        <taxon>Embryophyta</taxon>
        <taxon>Tracheophyta</taxon>
        <taxon>Spermatophyta</taxon>
        <taxon>Magnoliopsida</taxon>
        <taxon>Liliopsida</taxon>
        <taxon>Poales</taxon>
        <taxon>Poaceae</taxon>
        <taxon>BOP clade</taxon>
        <taxon>Pooideae</taxon>
        <taxon>Triticodae</taxon>
        <taxon>Triticeae</taxon>
        <taxon>Triticinae</taxon>
        <taxon>Triticum</taxon>
    </lineage>
</organism>
<proteinExistence type="predicted"/>
<reference evidence="2" key="2">
    <citation type="submission" date="2018-03" db="EMBL/GenBank/DDBJ databases">
        <title>The Triticum urartu genome reveals the dynamic nature of wheat genome evolution.</title>
        <authorList>
            <person name="Ling H."/>
            <person name="Ma B."/>
            <person name="Shi X."/>
            <person name="Liu H."/>
            <person name="Dong L."/>
            <person name="Sun H."/>
            <person name="Cao Y."/>
            <person name="Gao Q."/>
            <person name="Zheng S."/>
            <person name="Li Y."/>
            <person name="Yu Y."/>
            <person name="Du H."/>
            <person name="Qi M."/>
            <person name="Li Y."/>
            <person name="Yu H."/>
            <person name="Cui Y."/>
            <person name="Wang N."/>
            <person name="Chen C."/>
            <person name="Wu H."/>
            <person name="Zhao Y."/>
            <person name="Zhang J."/>
            <person name="Li Y."/>
            <person name="Zhou W."/>
            <person name="Zhang B."/>
            <person name="Hu W."/>
            <person name="Eijk M."/>
            <person name="Tang J."/>
            <person name="Witsenboer H."/>
            <person name="Zhao S."/>
            <person name="Li Z."/>
            <person name="Zhang A."/>
            <person name="Wang D."/>
            <person name="Liang C."/>
        </authorList>
    </citation>
    <scope>NUCLEOTIDE SEQUENCE [LARGE SCALE GENOMIC DNA]</scope>
    <source>
        <strain evidence="2">cv. G1812</strain>
    </source>
</reference>